<keyword evidence="2" id="KW-1185">Reference proteome</keyword>
<reference evidence="1 2" key="1">
    <citation type="submission" date="2014-11" db="EMBL/GenBank/DDBJ databases">
        <title>Complete Genome Sequence of Pseudoalteromonas sp. Strain OCN003 Isolated from Kaneohe Bay, Oahu, Hawaii.</title>
        <authorList>
            <person name="Beurmann S."/>
            <person name="Videau P."/>
            <person name="Ushijima B."/>
            <person name="Smith A.M."/>
            <person name="Aeby G.S."/>
            <person name="Callahan S.M."/>
            <person name="Belcaid M."/>
        </authorList>
    </citation>
    <scope>NUCLEOTIDE SEQUENCE [LARGE SCALE GENOMIC DNA]</scope>
    <source>
        <strain evidence="1 2">OCN003</strain>
    </source>
</reference>
<dbReference type="KEGG" id="pseo:OM33_16975"/>
<dbReference type="RefSeq" id="WP_040135328.1">
    <property type="nucleotide sequence ID" value="NZ_CP009889.1"/>
</dbReference>
<dbReference type="AlphaFoldDB" id="A0A0A7EJH9"/>
<dbReference type="Proteomes" id="UP000030341">
    <property type="component" value="Chromosome 2"/>
</dbReference>
<dbReference type="STRING" id="1348114.OM33_16975"/>
<name>A0A0A7EJH9_9GAMM</name>
<sequence>MQYWQLNVSEGNAAFASNQFARAELNYQAGLDELLSIERFIHCDSPPPKAWIIDQYLPALIVSYLNLCDSKLAQNKIESACELLEIGYQTALNFATSCVQKSDFQLQNSALRHLSKLKKYAFILAKQLADKPSSLLKLNTIINTHTIINHNIH</sequence>
<accession>A0A0A7EJH9</accession>
<gene>
    <name evidence="1" type="ORF">OM33_16975</name>
</gene>
<organism evidence="1 2">
    <name type="scientific">Pseudoalteromonas piratica</name>
    <dbReference type="NCBI Taxonomy" id="1348114"/>
    <lineage>
        <taxon>Bacteria</taxon>
        <taxon>Pseudomonadati</taxon>
        <taxon>Pseudomonadota</taxon>
        <taxon>Gammaproteobacteria</taxon>
        <taxon>Alteromonadales</taxon>
        <taxon>Pseudoalteromonadaceae</taxon>
        <taxon>Pseudoalteromonas</taxon>
    </lineage>
</organism>
<dbReference type="EMBL" id="CP009889">
    <property type="protein sequence ID" value="AIY66804.1"/>
    <property type="molecule type" value="Genomic_DNA"/>
</dbReference>
<dbReference type="HOGENOM" id="CLU_1711719_0_0_6"/>
<dbReference type="OrthoDB" id="6294804at2"/>
<evidence type="ECO:0000313" key="2">
    <source>
        <dbReference type="Proteomes" id="UP000030341"/>
    </source>
</evidence>
<proteinExistence type="predicted"/>
<evidence type="ECO:0000313" key="1">
    <source>
        <dbReference type="EMBL" id="AIY66804.1"/>
    </source>
</evidence>
<dbReference type="eggNOG" id="ENOG50336HM">
    <property type="taxonomic scope" value="Bacteria"/>
</dbReference>
<protein>
    <submittedName>
        <fullName evidence="1">Uncharacterized protein</fullName>
    </submittedName>
</protein>